<keyword evidence="3" id="KW-1185">Reference proteome</keyword>
<reference evidence="2" key="1">
    <citation type="submission" date="2023-07" db="EMBL/GenBank/DDBJ databases">
        <authorList>
            <consortium name="CYATHOMIX"/>
        </authorList>
    </citation>
    <scope>NUCLEOTIDE SEQUENCE</scope>
    <source>
        <strain evidence="2">N/A</strain>
    </source>
</reference>
<evidence type="ECO:0000313" key="3">
    <source>
        <dbReference type="Proteomes" id="UP001176961"/>
    </source>
</evidence>
<dbReference type="InterPro" id="IPR036397">
    <property type="entry name" value="RNaseH_sf"/>
</dbReference>
<evidence type="ECO:0000313" key="2">
    <source>
        <dbReference type="EMBL" id="CAJ0605443.1"/>
    </source>
</evidence>
<comment type="caution">
    <text evidence="2">The sequence shown here is derived from an EMBL/GenBank/DDBJ whole genome shotgun (WGS) entry which is preliminary data.</text>
</comment>
<evidence type="ECO:0008006" key="4">
    <source>
        <dbReference type="Google" id="ProtNLM"/>
    </source>
</evidence>
<feature type="region of interest" description="Disordered" evidence="1">
    <location>
        <begin position="559"/>
        <end position="589"/>
    </location>
</feature>
<dbReference type="PANTHER" id="PTHR33939">
    <property type="entry name" value="PROTEIN CBG22215"/>
    <property type="match status" value="1"/>
</dbReference>
<dbReference type="EMBL" id="CATQJL010000316">
    <property type="protein sequence ID" value="CAJ0605443.1"/>
    <property type="molecule type" value="Genomic_DNA"/>
</dbReference>
<dbReference type="Proteomes" id="UP001176961">
    <property type="component" value="Unassembled WGS sequence"/>
</dbReference>
<name>A0AA36H7I5_CYLNA</name>
<dbReference type="PANTHER" id="PTHR33939:SF1">
    <property type="entry name" value="DUF4371 DOMAIN-CONTAINING PROTEIN"/>
    <property type="match status" value="1"/>
</dbReference>
<sequence length="589" mass="67860">MAQELRNVGIFIDRKLLILIVQPIECPQEAIHEVEIMDEEPIRSQSEDEIMNHTPSLEFTEIQQISYDPNTESSNENLGERRCTECAQIFKEIVESMVSERMRENSLRRTRTVLGSNGKEIVNRVHDFITDLKRRVRGTCAKALFNAPREMTALALGISPITVTRMDKRRNAPQPRRPVHNRKTMMLAAVRRHGPVWGELVKEAIHRRHREEQDLTMEDLHEELSLRHENFTLSLSTLRRLVRGLGFSYRKNDGQRLIFERADLVAKRKEYLRAIALAREREEYIVYMDETWVFSGMSKKMGWKDNNIPRFAPQSTFARYSYGRSAGKNKGKRAIVIGALAEDGVIPQCTRVFVSGRMTDDGDYHRDMNHALYEEWLYECLPSMIERANGRRVCLVIDNAPYHTRQLERLPTSSSTKAQIQEYLEQKGIEVPAGATKAILVEKLRSYVNAQGGYSALRSYAAERICSELGVKLLRLPPFHCFFNPIEDCWSQLKGFLNKYGKVNDDIALNTTLLTDKLQVRERTIRWLGTVSAPLAGAWFKDARTQERDAWEKIIADREEGYDSSSSSSSESWSESEYDSEEMEFSDSS</sequence>
<protein>
    <recommendedName>
        <fullName evidence="4">Tc1-like transposase DDE domain-containing protein</fullName>
    </recommendedName>
</protein>
<feature type="compositionally biased region" description="Low complexity" evidence="1">
    <location>
        <begin position="563"/>
        <end position="573"/>
    </location>
</feature>
<feature type="compositionally biased region" description="Acidic residues" evidence="1">
    <location>
        <begin position="574"/>
        <end position="589"/>
    </location>
</feature>
<proteinExistence type="predicted"/>
<accession>A0AA36H7I5</accession>
<dbReference type="GO" id="GO:0003676">
    <property type="term" value="F:nucleic acid binding"/>
    <property type="evidence" value="ECO:0007669"/>
    <property type="project" value="InterPro"/>
</dbReference>
<evidence type="ECO:0000256" key="1">
    <source>
        <dbReference type="SAM" id="MobiDB-lite"/>
    </source>
</evidence>
<dbReference type="AlphaFoldDB" id="A0AA36H7I5"/>
<dbReference type="Gene3D" id="3.30.420.10">
    <property type="entry name" value="Ribonuclease H-like superfamily/Ribonuclease H"/>
    <property type="match status" value="1"/>
</dbReference>
<gene>
    <name evidence="2" type="ORF">CYNAS_LOCUS17426</name>
</gene>
<organism evidence="2 3">
    <name type="scientific">Cylicocyclus nassatus</name>
    <name type="common">Nematode worm</name>
    <dbReference type="NCBI Taxonomy" id="53992"/>
    <lineage>
        <taxon>Eukaryota</taxon>
        <taxon>Metazoa</taxon>
        <taxon>Ecdysozoa</taxon>
        <taxon>Nematoda</taxon>
        <taxon>Chromadorea</taxon>
        <taxon>Rhabditida</taxon>
        <taxon>Rhabditina</taxon>
        <taxon>Rhabditomorpha</taxon>
        <taxon>Strongyloidea</taxon>
        <taxon>Strongylidae</taxon>
        <taxon>Cylicocyclus</taxon>
    </lineage>
</organism>